<dbReference type="STRING" id="1514971.AUR64_14585"/>
<sequence>MCGADDELRVHHLDGRRENTEAENLVWMCRDCDQNVNTESEESTTWNNHAVVLPDEISAKIDREFIRLVCVCRRDLGWRPDKTRHYYPLVAVDGVFAVGRMTAEAFEERLVELGLR</sequence>
<dbReference type="AlphaFoldDB" id="A0A0W1R7E3"/>
<evidence type="ECO:0000259" key="1">
    <source>
        <dbReference type="Pfam" id="PF26492"/>
    </source>
</evidence>
<accession>A0A0W1R7E3</accession>
<dbReference type="EMBL" id="LOPU01000029">
    <property type="protein sequence ID" value="KTG09026.1"/>
    <property type="molecule type" value="Genomic_DNA"/>
</dbReference>
<protein>
    <recommendedName>
        <fullName evidence="1">DUF8160 domain-containing protein</fullName>
    </recommendedName>
</protein>
<feature type="domain" description="DUF8160" evidence="1">
    <location>
        <begin position="38"/>
        <end position="114"/>
    </location>
</feature>
<keyword evidence="3" id="KW-1185">Reference proteome</keyword>
<gene>
    <name evidence="2" type="ORF">AUR64_14585</name>
</gene>
<dbReference type="InterPro" id="IPR058474">
    <property type="entry name" value="DUF8160"/>
</dbReference>
<comment type="caution">
    <text evidence="2">The sequence shown here is derived from an EMBL/GenBank/DDBJ whole genome shotgun (WGS) entry which is preliminary data.</text>
</comment>
<proteinExistence type="predicted"/>
<reference evidence="2 3" key="1">
    <citation type="submission" date="2015-12" db="EMBL/GenBank/DDBJ databases">
        <title>Haloprofundus marisrubri gen. nov., sp. nov., an extremely halophilic archaeon isolated from the Discovery deep brine-seawater interface in the Red Sea.</title>
        <authorList>
            <person name="Zhang G."/>
            <person name="Stingl U."/>
            <person name="Rashid M."/>
        </authorList>
    </citation>
    <scope>NUCLEOTIDE SEQUENCE [LARGE SCALE GENOMIC DNA]</scope>
    <source>
        <strain evidence="2 3">SB9</strain>
    </source>
</reference>
<name>A0A0W1R7E3_9EURY</name>
<organism evidence="2 3">
    <name type="scientific">Haloprofundus marisrubri</name>
    <dbReference type="NCBI Taxonomy" id="1514971"/>
    <lineage>
        <taxon>Archaea</taxon>
        <taxon>Methanobacteriati</taxon>
        <taxon>Methanobacteriota</taxon>
        <taxon>Stenosarchaea group</taxon>
        <taxon>Halobacteria</taxon>
        <taxon>Halobacteriales</taxon>
        <taxon>Haloferacaceae</taxon>
        <taxon>Haloprofundus</taxon>
    </lineage>
</organism>
<dbReference type="Proteomes" id="UP000054387">
    <property type="component" value="Unassembled WGS sequence"/>
</dbReference>
<dbReference type="Pfam" id="PF26492">
    <property type="entry name" value="DUF8160"/>
    <property type="match status" value="1"/>
</dbReference>
<evidence type="ECO:0000313" key="3">
    <source>
        <dbReference type="Proteomes" id="UP000054387"/>
    </source>
</evidence>
<evidence type="ECO:0000313" key="2">
    <source>
        <dbReference type="EMBL" id="KTG09026.1"/>
    </source>
</evidence>